<reference evidence="2" key="1">
    <citation type="submission" date="2018-05" db="EMBL/GenBank/DDBJ databases">
        <authorList>
            <person name="Lanie J.A."/>
            <person name="Ng W.-L."/>
            <person name="Kazmierczak K.M."/>
            <person name="Andrzejewski T.M."/>
            <person name="Davidsen T.M."/>
            <person name="Wayne K.J."/>
            <person name="Tettelin H."/>
            <person name="Glass J.I."/>
            <person name="Rusch D."/>
            <person name="Podicherti R."/>
            <person name="Tsui H.-C.T."/>
            <person name="Winkler M.E."/>
        </authorList>
    </citation>
    <scope>NUCLEOTIDE SEQUENCE</scope>
</reference>
<gene>
    <name evidence="2" type="ORF">METZ01_LOCUS85082</name>
</gene>
<evidence type="ECO:0008006" key="3">
    <source>
        <dbReference type="Google" id="ProtNLM"/>
    </source>
</evidence>
<dbReference type="Pfam" id="PF13365">
    <property type="entry name" value="Trypsin_2"/>
    <property type="match status" value="1"/>
</dbReference>
<evidence type="ECO:0000313" key="2">
    <source>
        <dbReference type="EMBL" id="SVA32228.1"/>
    </source>
</evidence>
<dbReference type="PRINTS" id="PR00834">
    <property type="entry name" value="PROTEASES2C"/>
</dbReference>
<dbReference type="Gene3D" id="2.40.10.10">
    <property type="entry name" value="Trypsin-like serine proteases"/>
    <property type="match status" value="2"/>
</dbReference>
<dbReference type="InterPro" id="IPR001940">
    <property type="entry name" value="Peptidase_S1C"/>
</dbReference>
<feature type="region of interest" description="Disordered" evidence="1">
    <location>
        <begin position="1"/>
        <end position="20"/>
    </location>
</feature>
<name>A0A381UX97_9ZZZZ</name>
<organism evidence="2">
    <name type="scientific">marine metagenome</name>
    <dbReference type="NCBI Taxonomy" id="408172"/>
    <lineage>
        <taxon>unclassified sequences</taxon>
        <taxon>metagenomes</taxon>
        <taxon>ecological metagenomes</taxon>
    </lineage>
</organism>
<dbReference type="SUPFAM" id="SSF50494">
    <property type="entry name" value="Trypsin-like serine proteases"/>
    <property type="match status" value="1"/>
</dbReference>
<proteinExistence type="predicted"/>
<accession>A0A381UX97</accession>
<dbReference type="GO" id="GO:0006508">
    <property type="term" value="P:proteolysis"/>
    <property type="evidence" value="ECO:0007669"/>
    <property type="project" value="InterPro"/>
</dbReference>
<protein>
    <recommendedName>
        <fullName evidence="3">Serine protease</fullName>
    </recommendedName>
</protein>
<dbReference type="InterPro" id="IPR009003">
    <property type="entry name" value="Peptidase_S1_PA"/>
</dbReference>
<sequence length="219" mass="22877">MADVDLADADSRNRVPQEHGVPTEVLATAREATFQVTGLGCTKAQFGTAFVVAEQTLVTNAHVVAGIQAPRITIRGRETISRVVAFDPATDLAVLEVDAPLPERLSLAEATPGSVVALLGHDHGGSLIVRPARVDQAILATGKDIYGEQAEGRRALMVDAWVETGFSGGPLVDQSGSVVGVVFSRARGGLPVAYAIQIGELVELLAEVRFDSVGSGPCR</sequence>
<dbReference type="InterPro" id="IPR043504">
    <property type="entry name" value="Peptidase_S1_PA_chymotrypsin"/>
</dbReference>
<evidence type="ECO:0000256" key="1">
    <source>
        <dbReference type="SAM" id="MobiDB-lite"/>
    </source>
</evidence>
<dbReference type="EMBL" id="UINC01007243">
    <property type="protein sequence ID" value="SVA32228.1"/>
    <property type="molecule type" value="Genomic_DNA"/>
</dbReference>
<dbReference type="PANTHER" id="PTHR43019:SF23">
    <property type="entry name" value="PROTEASE DO-LIKE 5, CHLOROPLASTIC"/>
    <property type="match status" value="1"/>
</dbReference>
<dbReference type="PANTHER" id="PTHR43019">
    <property type="entry name" value="SERINE ENDOPROTEASE DEGS"/>
    <property type="match status" value="1"/>
</dbReference>
<dbReference type="AlphaFoldDB" id="A0A381UX97"/>
<dbReference type="GO" id="GO:0004252">
    <property type="term" value="F:serine-type endopeptidase activity"/>
    <property type="evidence" value="ECO:0007669"/>
    <property type="project" value="InterPro"/>
</dbReference>